<keyword evidence="3" id="KW-1185">Reference proteome</keyword>
<evidence type="ECO:0000313" key="2">
    <source>
        <dbReference type="EMBL" id="MBD2503922.1"/>
    </source>
</evidence>
<dbReference type="Proteomes" id="UP000661112">
    <property type="component" value="Unassembled WGS sequence"/>
</dbReference>
<gene>
    <name evidence="2" type="ORF">H6G83_25500</name>
</gene>
<protein>
    <submittedName>
        <fullName evidence="2">Uncharacterized protein</fullName>
    </submittedName>
</protein>
<evidence type="ECO:0000313" key="3">
    <source>
        <dbReference type="Proteomes" id="UP000661112"/>
    </source>
</evidence>
<comment type="caution">
    <text evidence="2">The sequence shown here is derived from an EMBL/GenBank/DDBJ whole genome shotgun (WGS) entry which is preliminary data.</text>
</comment>
<organism evidence="2 3">
    <name type="scientific">Anabaena azotica FACHB-119</name>
    <dbReference type="NCBI Taxonomy" id="947527"/>
    <lineage>
        <taxon>Bacteria</taxon>
        <taxon>Bacillati</taxon>
        <taxon>Cyanobacteriota</taxon>
        <taxon>Cyanophyceae</taxon>
        <taxon>Nostocales</taxon>
        <taxon>Nostocaceae</taxon>
        <taxon>Anabaena</taxon>
        <taxon>Anabaena azotica</taxon>
    </lineage>
</organism>
<proteinExistence type="predicted"/>
<feature type="transmembrane region" description="Helical" evidence="1">
    <location>
        <begin position="44"/>
        <end position="62"/>
    </location>
</feature>
<dbReference type="RefSeq" id="WP_190477182.1">
    <property type="nucleotide sequence ID" value="NZ_JACJSG010000042.1"/>
</dbReference>
<name>A0ABR8DAI5_9NOST</name>
<accession>A0ABR8DAI5</accession>
<reference evidence="2 3" key="1">
    <citation type="journal article" date="2020" name="ISME J.">
        <title>Comparative genomics reveals insights into cyanobacterial evolution and habitat adaptation.</title>
        <authorList>
            <person name="Chen M.Y."/>
            <person name="Teng W.K."/>
            <person name="Zhao L."/>
            <person name="Hu C.X."/>
            <person name="Zhou Y.K."/>
            <person name="Han B.P."/>
            <person name="Song L.R."/>
            <person name="Shu W.S."/>
        </authorList>
    </citation>
    <scope>NUCLEOTIDE SEQUENCE [LARGE SCALE GENOMIC DNA]</scope>
    <source>
        <strain evidence="2 3">FACHB-119</strain>
    </source>
</reference>
<sequence length="190" mass="21290">MNKLSNLQQQRSISLLLMIAGIGILLFTSMSGYDSINKNSLSQFILIIFSGIFSSLVTIFILKFKHRQEIKKLEQKYSQLENTINFNFSTNGVQIYSSSVVVINYDGSCNHCPTVSAIGKYSSCEDYLKNGVIRYLEEESLAITPSASKVLVSIVEGKISHNGLIEKTGGLDKILYVYFYIGSRKLIEFN</sequence>
<feature type="transmembrane region" description="Helical" evidence="1">
    <location>
        <begin position="12"/>
        <end position="32"/>
    </location>
</feature>
<evidence type="ECO:0000256" key="1">
    <source>
        <dbReference type="SAM" id="Phobius"/>
    </source>
</evidence>
<keyword evidence="1" id="KW-0812">Transmembrane</keyword>
<dbReference type="EMBL" id="JACJSG010000042">
    <property type="protein sequence ID" value="MBD2503922.1"/>
    <property type="molecule type" value="Genomic_DNA"/>
</dbReference>
<keyword evidence="1" id="KW-0472">Membrane</keyword>
<keyword evidence="1" id="KW-1133">Transmembrane helix</keyword>